<sequence length="633" mass="68536">MSSITLGQTLSSVTVRGAARIDAISAQAAKPSGSNWDHGGSGGKEYVLTLGSGEYINSMEIHWAKKGTHTRVFYLKFVSNKGNSVSAGTKTANSATVKAPKGFQLGGFYGRAASAVDQLGAIWTRRGAKPALLTDRMGTGWYGKRIRNWVGPTIGSNSDTACYRQTEPYNSSKLCPAGYTPLGDSCIAQCPLAYPVKCYLECIPQNDDCALEIIQKSVAVVAAVFNVATAGIFGAIFSTYKHARRYFFCGANVVGVIRSLVYYIRFQQTTAPQGAVEEILAVAYQSDVVAVDLPVAICHCLGIHVPPTLQFTGIVMMIVENIVKQVIINGDEILSSGQNVYKLLSNVSAVNSSHTSVDELQDLMDTKSTCGYQLKRLTDHVILSVNNIRNTTPRAKIDDIRVQISNSRLVQKDIPAATNNCMNELLSYKTKQAAFETRDLLRKTFGVIIEQLITTATTNMGKFVAMEQYFIEVSNLGLTMLAGLDPTRIIWLASQFIQPTCGPTSFIGEIDDGSLYDALGLKTVDEAFVGSYGAWKKKGDGMVNIIFKSIDTKDVTVLIHSGGDKIAEVDVNAGKTVAWNSTVAKLQDNVLYLDRWRPNIIGLKGSGGGSLKLWVPRSSKGGHLTMHVMINVS</sequence>
<dbReference type="OMA" id="PAATNNC"/>
<organism evidence="3 4">
    <name type="scientific">Phytophthora sojae (strain P6497)</name>
    <name type="common">Soybean stem and root rot agent</name>
    <name type="synonym">Phytophthora megasperma f. sp. glycines</name>
    <dbReference type="NCBI Taxonomy" id="1094619"/>
    <lineage>
        <taxon>Eukaryota</taxon>
        <taxon>Sar</taxon>
        <taxon>Stramenopiles</taxon>
        <taxon>Oomycota</taxon>
        <taxon>Peronosporomycetes</taxon>
        <taxon>Peronosporales</taxon>
        <taxon>Peronosporaceae</taxon>
        <taxon>Phytophthora</taxon>
    </lineage>
</organism>
<feature type="domain" description="Jacalin-type lectin" evidence="2">
    <location>
        <begin position="1"/>
        <end position="125"/>
    </location>
</feature>
<keyword evidence="1" id="KW-0472">Membrane</keyword>
<dbReference type="Gene3D" id="2.100.10.30">
    <property type="entry name" value="Jacalin-like lectin domain"/>
    <property type="match status" value="1"/>
</dbReference>
<dbReference type="Pfam" id="PF01419">
    <property type="entry name" value="Jacalin"/>
    <property type="match status" value="1"/>
</dbReference>
<feature type="transmembrane region" description="Helical" evidence="1">
    <location>
        <begin position="246"/>
        <end position="264"/>
    </location>
</feature>
<dbReference type="AlphaFoldDB" id="G4ZL99"/>
<dbReference type="KEGG" id="psoj:PHYSODRAFT_508670"/>
<dbReference type="SMR" id="G4ZL99"/>
<feature type="transmembrane region" description="Helical" evidence="1">
    <location>
        <begin position="218"/>
        <end position="239"/>
    </location>
</feature>
<gene>
    <name evidence="3" type="ORF">PHYSODRAFT_508670</name>
</gene>
<dbReference type="InParanoid" id="G4ZL99"/>
<dbReference type="SUPFAM" id="SSF51101">
    <property type="entry name" value="Mannose-binding lectins"/>
    <property type="match status" value="1"/>
</dbReference>
<keyword evidence="1" id="KW-0812">Transmembrane</keyword>
<dbReference type="Proteomes" id="UP000002640">
    <property type="component" value="Unassembled WGS sequence"/>
</dbReference>
<name>G4ZL99_PHYSP</name>
<keyword evidence="1" id="KW-1133">Transmembrane helix</keyword>
<proteinExistence type="predicted"/>
<dbReference type="SMART" id="SM00915">
    <property type="entry name" value="Jacalin"/>
    <property type="match status" value="1"/>
</dbReference>
<evidence type="ECO:0000256" key="1">
    <source>
        <dbReference type="SAM" id="Phobius"/>
    </source>
</evidence>
<evidence type="ECO:0000259" key="2">
    <source>
        <dbReference type="PROSITE" id="PS51752"/>
    </source>
</evidence>
<reference evidence="3 4" key="1">
    <citation type="journal article" date="2006" name="Science">
        <title>Phytophthora genome sequences uncover evolutionary origins and mechanisms of pathogenesis.</title>
        <authorList>
            <person name="Tyler B.M."/>
            <person name="Tripathy S."/>
            <person name="Zhang X."/>
            <person name="Dehal P."/>
            <person name="Jiang R.H."/>
            <person name="Aerts A."/>
            <person name="Arredondo F.D."/>
            <person name="Baxter L."/>
            <person name="Bensasson D."/>
            <person name="Beynon J.L."/>
            <person name="Chapman J."/>
            <person name="Damasceno C.M."/>
            <person name="Dorrance A.E."/>
            <person name="Dou D."/>
            <person name="Dickerman A.W."/>
            <person name="Dubchak I.L."/>
            <person name="Garbelotto M."/>
            <person name="Gijzen M."/>
            <person name="Gordon S.G."/>
            <person name="Govers F."/>
            <person name="Grunwald N.J."/>
            <person name="Huang W."/>
            <person name="Ivors K.L."/>
            <person name="Jones R.W."/>
            <person name="Kamoun S."/>
            <person name="Krampis K."/>
            <person name="Lamour K.H."/>
            <person name="Lee M.K."/>
            <person name="McDonald W.H."/>
            <person name="Medina M."/>
            <person name="Meijer H.J."/>
            <person name="Nordberg E.K."/>
            <person name="Maclean D.J."/>
            <person name="Ospina-Giraldo M.D."/>
            <person name="Morris P.F."/>
            <person name="Phuntumart V."/>
            <person name="Putnam N.H."/>
            <person name="Rash S."/>
            <person name="Rose J.K."/>
            <person name="Sakihama Y."/>
            <person name="Salamov A.A."/>
            <person name="Savidor A."/>
            <person name="Scheuring C.F."/>
            <person name="Smith B.M."/>
            <person name="Sobral B.W."/>
            <person name="Terry A."/>
            <person name="Torto-Alalibo T.A."/>
            <person name="Win J."/>
            <person name="Xu Z."/>
            <person name="Zhang H."/>
            <person name="Grigoriev I.V."/>
            <person name="Rokhsar D.S."/>
            <person name="Boore J.L."/>
        </authorList>
    </citation>
    <scope>NUCLEOTIDE SEQUENCE [LARGE SCALE GENOMIC DNA]</scope>
    <source>
        <strain evidence="3 4">P6497</strain>
    </source>
</reference>
<evidence type="ECO:0000313" key="4">
    <source>
        <dbReference type="Proteomes" id="UP000002640"/>
    </source>
</evidence>
<dbReference type="InterPro" id="IPR036404">
    <property type="entry name" value="Jacalin-like_lectin_dom_sf"/>
</dbReference>
<dbReference type="GeneID" id="20658896"/>
<evidence type="ECO:0000313" key="3">
    <source>
        <dbReference type="EMBL" id="EGZ15945.1"/>
    </source>
</evidence>
<dbReference type="PROSITE" id="PS51752">
    <property type="entry name" value="JACALIN_LECTIN"/>
    <property type="match status" value="1"/>
</dbReference>
<dbReference type="EMBL" id="JH159155">
    <property type="protein sequence ID" value="EGZ15945.1"/>
    <property type="molecule type" value="Genomic_DNA"/>
</dbReference>
<dbReference type="RefSeq" id="XP_009529694.1">
    <property type="nucleotide sequence ID" value="XM_009531399.1"/>
</dbReference>
<dbReference type="InterPro" id="IPR001229">
    <property type="entry name" value="Jacalin-like_lectin_dom"/>
</dbReference>
<keyword evidence="4" id="KW-1185">Reference proteome</keyword>
<protein>
    <recommendedName>
        <fullName evidence="2">Jacalin-type lectin domain-containing protein</fullName>
    </recommendedName>
</protein>
<accession>G4ZL99</accession>